<evidence type="ECO:0000256" key="6">
    <source>
        <dbReference type="ARBA" id="ARBA00023172"/>
    </source>
</evidence>
<dbReference type="EMBL" id="CAADRA010006414">
    <property type="protein sequence ID" value="VFT95242.1"/>
    <property type="molecule type" value="Genomic_DNA"/>
</dbReference>
<proteinExistence type="inferred from homology"/>
<dbReference type="GO" id="GO:0000794">
    <property type="term" value="C:condensed nuclear chromosome"/>
    <property type="evidence" value="ECO:0007669"/>
    <property type="project" value="TreeGrafter"/>
</dbReference>
<comment type="similarity">
    <text evidence="2">Belongs to the HOP2 family.</text>
</comment>
<dbReference type="InterPro" id="IPR010776">
    <property type="entry name" value="Hop2_WH_dom"/>
</dbReference>
<dbReference type="GO" id="GO:0120230">
    <property type="term" value="F:recombinase activator activity"/>
    <property type="evidence" value="ECO:0007669"/>
    <property type="project" value="TreeGrafter"/>
</dbReference>
<dbReference type="CDD" id="cd00055">
    <property type="entry name" value="EGF_Lam"/>
    <property type="match status" value="1"/>
</dbReference>
<dbReference type="PRINTS" id="PR00011">
    <property type="entry name" value="EGFLAMININ"/>
</dbReference>
<dbReference type="PROSITE" id="PS01186">
    <property type="entry name" value="EGF_2"/>
    <property type="match status" value="3"/>
</dbReference>
<feature type="compositionally biased region" description="Acidic residues" evidence="11">
    <location>
        <begin position="46"/>
        <end position="55"/>
    </location>
</feature>
<reference evidence="14 15" key="1">
    <citation type="submission" date="2019-03" db="EMBL/GenBank/DDBJ databases">
        <authorList>
            <person name="Gaulin E."/>
            <person name="Dumas B."/>
        </authorList>
    </citation>
    <scope>NUCLEOTIDE SEQUENCE [LARGE SCALE GENOMIC DNA]</scope>
    <source>
        <strain evidence="14">CBS 568.67</strain>
    </source>
</reference>
<name>A0A485LAI1_9STRA</name>
<evidence type="ECO:0000256" key="5">
    <source>
        <dbReference type="ARBA" id="ARBA00023157"/>
    </source>
</evidence>
<evidence type="ECO:0000313" key="14">
    <source>
        <dbReference type="EMBL" id="VFT95242.1"/>
    </source>
</evidence>
<dbReference type="Pfam" id="PF07106">
    <property type="entry name" value="WHD_TBPIP"/>
    <property type="match status" value="1"/>
</dbReference>
<dbReference type="GO" id="GO:0120231">
    <property type="term" value="C:DNA recombinase auxiliary factor complex"/>
    <property type="evidence" value="ECO:0007669"/>
    <property type="project" value="TreeGrafter"/>
</dbReference>
<evidence type="ECO:0000256" key="10">
    <source>
        <dbReference type="SAM" id="Coils"/>
    </source>
</evidence>
<evidence type="ECO:0000256" key="9">
    <source>
        <dbReference type="PROSITE-ProRule" id="PRU00076"/>
    </source>
</evidence>
<keyword evidence="15" id="KW-1185">Reference proteome</keyword>
<keyword evidence="4 10" id="KW-0175">Coiled coil</keyword>
<dbReference type="PROSITE" id="PS00022">
    <property type="entry name" value="EGF_1"/>
    <property type="match status" value="3"/>
</dbReference>
<organism evidence="14 15">
    <name type="scientific">Aphanomyces stellatus</name>
    <dbReference type="NCBI Taxonomy" id="120398"/>
    <lineage>
        <taxon>Eukaryota</taxon>
        <taxon>Sar</taxon>
        <taxon>Stramenopiles</taxon>
        <taxon>Oomycota</taxon>
        <taxon>Saprolegniomycetes</taxon>
        <taxon>Saprolegniales</taxon>
        <taxon>Verrucalvaceae</taxon>
        <taxon>Aphanomyces</taxon>
    </lineage>
</organism>
<keyword evidence="9" id="KW-0245">EGF-like domain</keyword>
<dbReference type="InterPro" id="IPR013111">
    <property type="entry name" value="EGF_extracell"/>
</dbReference>
<sequence length="1055" mass="111936">MSDGFSDEEDFELESDDDFMPASPVPKKTKTPTPSSKKRPKKGEIDDSDDFDSEEEAMKKASKTTPKSTPKSTPVAPKAKETKSKKEKPKESKETKPPPQKEEKPKEPEKPKEMLNQSQASEEVAKYLRQTNRPYSVLNVFENLHRRIGKTMLQKILDVLVDQGEICVKTYGKSQIYYYNQSKLPLPSGDLLAKVESQLQSVVEEVGGLEKELKEHETVLGGLTSQMSDADLEAALKGQTEEADLLSAKLKQVGAHASAPVDPSLKAGLTKSFQKYRGEWVKRKRIVMDAVDQIAEGMEKKRKDVLELCGVETDESVGVKEVPFHMRRLSLVVALLLLLPIAEASCPGFNRTNCFGHGTCTAINQCTCTAGWTGADCGLRACPTALPWVDVPSATDTVRTIARECSNMGKCDRATGTCDCLPGFEGLACERQSCPNKCSGHGLCLSMAMSAIANGVTYSNWDAARIQGCVCDAGYTGYDCSLRTCAAGRDPFSPNEVQAISCMCSDPSTCAYLFSISYAGQVSSMIPGTATAHMLQVALDTITPVPVTVTLDSGATSVCSATGVTARVTFSSYFGAVPAMAAASSSGFTLTVQHGGTPSTFGSQAATVAASSRSLTCSGRGNCNFAAGQCICAAYFSSGDGGGNVGPNADCGYYNTTAAPATRRCLAGIYEAEVLLAGSSVVCSGHGRCSGAPDYLCTCDTGWGSADCSFRASCFAHFPSYYLCVGLCPNGPAWFEQVTTSEIAHVTPVECSNAGICDYSVGTCICHRNFEGVACERLRCPHACSKQGSCRSLREMAAYQEVNGVPSTAVVYGTNPNAVSTWDADRIFGCFCDMASYVFGQTPRYGAFDCSDMPCPSGDDPWTTGQVNEVQTIQCAADGGTLTFTFRGFTTAAIPSNSAATQVSAALESLPSIGFVSVTMAASQLCTTNGACTSIANRFLMMFPAATTVTYLTNSGALPLLIVDYSKLTSTISSVSTAVVETQQGTTESQVCNGRGSCSMARAYINGCSWDMCRVDATSGQCICVRNFATSDGRGNAGVLADCGHTAMFLNEGRP</sequence>
<feature type="disulfide bond" evidence="9">
    <location>
        <begin position="368"/>
        <end position="377"/>
    </location>
</feature>
<dbReference type="SMART" id="SM00181">
    <property type="entry name" value="EGF"/>
    <property type="match status" value="6"/>
</dbReference>
<dbReference type="Pfam" id="PF18517">
    <property type="entry name" value="LZ3wCH"/>
    <property type="match status" value="1"/>
</dbReference>
<keyword evidence="7" id="KW-0539">Nucleus</keyword>
<evidence type="ECO:0000256" key="3">
    <source>
        <dbReference type="ARBA" id="ARBA00016093"/>
    </source>
</evidence>
<evidence type="ECO:0000256" key="11">
    <source>
        <dbReference type="SAM" id="MobiDB-lite"/>
    </source>
</evidence>
<evidence type="ECO:0000313" key="13">
    <source>
        <dbReference type="EMBL" id="KAF0690112.1"/>
    </source>
</evidence>
<keyword evidence="8" id="KW-0469">Meiosis</keyword>
<feature type="coiled-coil region" evidence="10">
    <location>
        <begin position="192"/>
        <end position="219"/>
    </location>
</feature>
<feature type="compositionally biased region" description="Low complexity" evidence="11">
    <location>
        <begin position="21"/>
        <end position="35"/>
    </location>
</feature>
<dbReference type="InterPro" id="IPR036388">
    <property type="entry name" value="WH-like_DNA-bd_sf"/>
</dbReference>
<reference evidence="13" key="2">
    <citation type="submission" date="2019-06" db="EMBL/GenBank/DDBJ databases">
        <title>Genomics analysis of Aphanomyces spp. identifies a new class of oomycete effector associated with host adaptation.</title>
        <authorList>
            <person name="Gaulin E."/>
        </authorList>
    </citation>
    <scope>NUCLEOTIDE SEQUENCE</scope>
    <source>
        <strain evidence="13">CBS 578.67</strain>
    </source>
</reference>
<dbReference type="GO" id="GO:0007129">
    <property type="term" value="P:homologous chromosome pairing at meiosis"/>
    <property type="evidence" value="ECO:0007669"/>
    <property type="project" value="TreeGrafter"/>
</dbReference>
<feature type="region of interest" description="Disordered" evidence="11">
    <location>
        <begin position="1"/>
        <end position="120"/>
    </location>
</feature>
<dbReference type="InterPro" id="IPR040661">
    <property type="entry name" value="LZ3wCH"/>
</dbReference>
<evidence type="ECO:0000259" key="12">
    <source>
        <dbReference type="PROSITE" id="PS50026"/>
    </source>
</evidence>
<keyword evidence="6" id="KW-0233">DNA recombination</keyword>
<evidence type="ECO:0000256" key="8">
    <source>
        <dbReference type="ARBA" id="ARBA00023254"/>
    </source>
</evidence>
<evidence type="ECO:0000256" key="2">
    <source>
        <dbReference type="ARBA" id="ARBA00007922"/>
    </source>
</evidence>
<dbReference type="GO" id="GO:0010774">
    <property type="term" value="P:meiotic strand invasion involved in reciprocal meiotic recombination"/>
    <property type="evidence" value="ECO:0007669"/>
    <property type="project" value="TreeGrafter"/>
</dbReference>
<evidence type="ECO:0000256" key="4">
    <source>
        <dbReference type="ARBA" id="ARBA00023054"/>
    </source>
</evidence>
<dbReference type="PANTHER" id="PTHR15938">
    <property type="entry name" value="TBP-1 INTERACTING PROTEIN"/>
    <property type="match status" value="1"/>
</dbReference>
<accession>A0A485LAI1</accession>
<dbReference type="Gene3D" id="1.10.10.10">
    <property type="entry name" value="Winged helix-like DNA-binding domain superfamily/Winged helix DNA-binding domain"/>
    <property type="match status" value="1"/>
</dbReference>
<evidence type="ECO:0000256" key="1">
    <source>
        <dbReference type="ARBA" id="ARBA00004123"/>
    </source>
</evidence>
<feature type="compositionally biased region" description="Acidic residues" evidence="11">
    <location>
        <begin position="1"/>
        <end position="19"/>
    </location>
</feature>
<evidence type="ECO:0000256" key="7">
    <source>
        <dbReference type="ARBA" id="ARBA00023242"/>
    </source>
</evidence>
<dbReference type="PANTHER" id="PTHR15938:SF0">
    <property type="entry name" value="HOMOLOGOUS-PAIRING PROTEIN 2 HOMOLOG"/>
    <property type="match status" value="1"/>
</dbReference>
<feature type="disulfide bond" evidence="9">
    <location>
        <begin position="766"/>
        <end position="775"/>
    </location>
</feature>
<gene>
    <name evidence="14" type="primary">Aste57867_18506</name>
    <name evidence="13" type="ORF">As57867_018444</name>
    <name evidence="14" type="ORF">ASTE57867_18506</name>
</gene>
<dbReference type="EMBL" id="VJMH01006393">
    <property type="protein sequence ID" value="KAF0690112.1"/>
    <property type="molecule type" value="Genomic_DNA"/>
</dbReference>
<dbReference type="OrthoDB" id="442731at2759"/>
<dbReference type="AlphaFoldDB" id="A0A485LAI1"/>
<dbReference type="PROSITE" id="PS50026">
    <property type="entry name" value="EGF_3"/>
    <property type="match status" value="3"/>
</dbReference>
<dbReference type="Proteomes" id="UP000332933">
    <property type="component" value="Unassembled WGS sequence"/>
</dbReference>
<feature type="disulfide bond" evidence="9">
    <location>
        <begin position="420"/>
        <end position="429"/>
    </location>
</feature>
<dbReference type="Pfam" id="PF07974">
    <property type="entry name" value="EGF_2"/>
    <property type="match status" value="1"/>
</dbReference>
<dbReference type="InterPro" id="IPR002049">
    <property type="entry name" value="LE_dom"/>
</dbReference>
<dbReference type="GO" id="GO:0000709">
    <property type="term" value="P:meiotic joint molecule formation"/>
    <property type="evidence" value="ECO:0007669"/>
    <property type="project" value="TreeGrafter"/>
</dbReference>
<feature type="domain" description="EGF-like" evidence="12">
    <location>
        <begin position="342"/>
        <end position="378"/>
    </location>
</feature>
<feature type="domain" description="EGF-like" evidence="12">
    <location>
        <begin position="742"/>
        <end position="776"/>
    </location>
</feature>
<feature type="domain" description="EGF-like" evidence="12">
    <location>
        <begin position="396"/>
        <end position="430"/>
    </location>
</feature>
<dbReference type="InterPro" id="IPR000742">
    <property type="entry name" value="EGF"/>
</dbReference>
<comment type="subcellular location">
    <subcellularLocation>
        <location evidence="1">Nucleus</location>
    </subcellularLocation>
</comment>
<keyword evidence="5 9" id="KW-1015">Disulfide bond</keyword>
<feature type="compositionally biased region" description="Low complexity" evidence="11">
    <location>
        <begin position="63"/>
        <end position="77"/>
    </location>
</feature>
<protein>
    <recommendedName>
        <fullName evidence="3">Homologous-pairing protein 2 homolog</fullName>
    </recommendedName>
</protein>
<dbReference type="Gene3D" id="2.10.25.10">
    <property type="entry name" value="Laminin"/>
    <property type="match status" value="2"/>
</dbReference>
<comment type="caution">
    <text evidence="9">Lacks conserved residue(s) required for the propagation of feature annotation.</text>
</comment>
<dbReference type="GO" id="GO:0003690">
    <property type="term" value="F:double-stranded DNA binding"/>
    <property type="evidence" value="ECO:0007669"/>
    <property type="project" value="TreeGrafter"/>
</dbReference>
<evidence type="ECO:0000313" key="15">
    <source>
        <dbReference type="Proteomes" id="UP000332933"/>
    </source>
</evidence>
<feature type="compositionally biased region" description="Basic and acidic residues" evidence="11">
    <location>
        <begin position="78"/>
        <end position="113"/>
    </location>
</feature>